<gene>
    <name evidence="7" type="ORF">D4A47_02085</name>
</gene>
<dbReference type="CDD" id="cd02869">
    <property type="entry name" value="PseudoU_synth_RluA_like"/>
    <property type="match status" value="1"/>
</dbReference>
<evidence type="ECO:0000313" key="7">
    <source>
        <dbReference type="EMBL" id="RLL14793.1"/>
    </source>
</evidence>
<comment type="similarity">
    <text evidence="2 4">Belongs to the pseudouridine synthase RluA family.</text>
</comment>
<evidence type="ECO:0000259" key="6">
    <source>
        <dbReference type="Pfam" id="PF00849"/>
    </source>
</evidence>
<evidence type="ECO:0000256" key="1">
    <source>
        <dbReference type="ARBA" id="ARBA00000073"/>
    </source>
</evidence>
<dbReference type="RefSeq" id="WP_121585932.1">
    <property type="nucleotide sequence ID" value="NZ_RCHT01000001.1"/>
</dbReference>
<evidence type="ECO:0000313" key="8">
    <source>
        <dbReference type="Proteomes" id="UP000276301"/>
    </source>
</evidence>
<feature type="compositionally biased region" description="Basic and acidic residues" evidence="5">
    <location>
        <begin position="186"/>
        <end position="196"/>
    </location>
</feature>
<dbReference type="InterPro" id="IPR020103">
    <property type="entry name" value="PsdUridine_synth_cat_dom_sf"/>
</dbReference>
<dbReference type="PANTHER" id="PTHR21600">
    <property type="entry name" value="MITOCHONDRIAL RNA PSEUDOURIDINE SYNTHASE"/>
    <property type="match status" value="1"/>
</dbReference>
<dbReference type="PANTHER" id="PTHR21600:SF35">
    <property type="entry name" value="PSEUDOURIDINE SYNTHASE"/>
    <property type="match status" value="1"/>
</dbReference>
<dbReference type="InterPro" id="IPR006225">
    <property type="entry name" value="PsdUridine_synth_RluC/D"/>
</dbReference>
<sequence>MTRRLEFTVPPAYDGRKVVHFLRGEAGCSYTLVRSLKTKEDGILLNGARARTIDRLRAGDRLAITLRDGMGGAEPDGTPSVPLLYEDDDIAVYDKPAGMACHPVRGMQSGTLANVFARDCRAREQEAVCRLMGRLDRDTSGAVVIAKNAFAAAALTGQVEKTYRALVTGAPEPRAGTVDAPVGQPDRADPRRRVVPDGKPAVTHYETLAEYPGYSLVRCTLETGRTHQIRVHMAHLGCPLLGDALYGGDRALIGRHALHCAGVSFTHPVSGVSLTVRAPFPKDMQKLAPDCAQTW</sequence>
<protein>
    <recommendedName>
        <fullName evidence="4">Pseudouridine synthase</fullName>
        <ecNumber evidence="4">5.4.99.-</ecNumber>
    </recommendedName>
</protein>
<comment type="caution">
    <text evidence="7">The sequence shown here is derived from an EMBL/GenBank/DDBJ whole genome shotgun (WGS) entry which is preliminary data.</text>
</comment>
<evidence type="ECO:0000256" key="3">
    <source>
        <dbReference type="PIRSR" id="PIRSR606225-1"/>
    </source>
</evidence>
<dbReference type="GO" id="GO:0003723">
    <property type="term" value="F:RNA binding"/>
    <property type="evidence" value="ECO:0007669"/>
    <property type="project" value="InterPro"/>
</dbReference>
<evidence type="ECO:0000256" key="2">
    <source>
        <dbReference type="ARBA" id="ARBA00010876"/>
    </source>
</evidence>
<accession>A0A498CYR5</accession>
<dbReference type="Proteomes" id="UP000276301">
    <property type="component" value="Unassembled WGS sequence"/>
</dbReference>
<keyword evidence="8" id="KW-1185">Reference proteome</keyword>
<reference evidence="7 8" key="1">
    <citation type="submission" date="2018-10" db="EMBL/GenBank/DDBJ databases">
        <title>Anaerotruncus faecis sp. nov., isolated from human feces.</title>
        <authorList>
            <person name="Wang Y.-J."/>
        </authorList>
    </citation>
    <scope>NUCLEOTIDE SEQUENCE [LARGE SCALE GENOMIC DNA]</scope>
    <source>
        <strain evidence="7 8">22A2-44</strain>
    </source>
</reference>
<dbReference type="GO" id="GO:0009982">
    <property type="term" value="F:pseudouridine synthase activity"/>
    <property type="evidence" value="ECO:0007669"/>
    <property type="project" value="InterPro"/>
</dbReference>
<evidence type="ECO:0000256" key="5">
    <source>
        <dbReference type="SAM" id="MobiDB-lite"/>
    </source>
</evidence>
<organism evidence="7 8">
    <name type="scientific">Anaerotruncus massiliensis</name>
    <name type="common">ex Liu et al. 2021</name>
    <dbReference type="NCBI Taxonomy" id="2321404"/>
    <lineage>
        <taxon>Bacteria</taxon>
        <taxon>Bacillati</taxon>
        <taxon>Bacillota</taxon>
        <taxon>Clostridia</taxon>
        <taxon>Eubacteriales</taxon>
        <taxon>Oscillospiraceae</taxon>
        <taxon>Anaerotruncus</taxon>
    </lineage>
</organism>
<proteinExistence type="inferred from homology"/>
<dbReference type="GO" id="GO:0000455">
    <property type="term" value="P:enzyme-directed rRNA pseudouridine synthesis"/>
    <property type="evidence" value="ECO:0007669"/>
    <property type="project" value="TreeGrafter"/>
</dbReference>
<dbReference type="SUPFAM" id="SSF55120">
    <property type="entry name" value="Pseudouridine synthase"/>
    <property type="match status" value="1"/>
</dbReference>
<evidence type="ECO:0000256" key="4">
    <source>
        <dbReference type="RuleBase" id="RU362028"/>
    </source>
</evidence>
<feature type="active site" evidence="3">
    <location>
        <position position="136"/>
    </location>
</feature>
<keyword evidence="4" id="KW-0413">Isomerase</keyword>
<dbReference type="Pfam" id="PF00849">
    <property type="entry name" value="PseudoU_synth_2"/>
    <property type="match status" value="1"/>
</dbReference>
<comment type="catalytic activity">
    <reaction evidence="1 4">
        <text>a uridine in RNA = a pseudouridine in RNA</text>
        <dbReference type="Rhea" id="RHEA:48348"/>
        <dbReference type="Rhea" id="RHEA-COMP:12068"/>
        <dbReference type="Rhea" id="RHEA-COMP:12069"/>
        <dbReference type="ChEBI" id="CHEBI:65314"/>
        <dbReference type="ChEBI" id="CHEBI:65315"/>
    </reaction>
</comment>
<dbReference type="GO" id="GO:0140098">
    <property type="term" value="F:catalytic activity, acting on RNA"/>
    <property type="evidence" value="ECO:0007669"/>
    <property type="project" value="UniProtKB-ARBA"/>
</dbReference>
<dbReference type="Gene3D" id="3.30.2350.10">
    <property type="entry name" value="Pseudouridine synthase"/>
    <property type="match status" value="1"/>
</dbReference>
<feature type="region of interest" description="Disordered" evidence="5">
    <location>
        <begin position="174"/>
        <end position="197"/>
    </location>
</feature>
<comment type="function">
    <text evidence="4">Responsible for synthesis of pseudouridine from uracil.</text>
</comment>
<dbReference type="NCBIfam" id="TIGR00005">
    <property type="entry name" value="rluA_subfam"/>
    <property type="match status" value="1"/>
</dbReference>
<name>A0A498CYR5_9FIRM</name>
<dbReference type="InterPro" id="IPR006145">
    <property type="entry name" value="PsdUridine_synth_RsuA/RluA"/>
</dbReference>
<dbReference type="EC" id="5.4.99.-" evidence="4"/>
<dbReference type="EMBL" id="RCHT01000001">
    <property type="protein sequence ID" value="RLL14793.1"/>
    <property type="molecule type" value="Genomic_DNA"/>
</dbReference>
<feature type="domain" description="Pseudouridine synthase RsuA/RluA-like" evidence="6">
    <location>
        <begin position="90"/>
        <end position="235"/>
    </location>
</feature>
<dbReference type="InterPro" id="IPR050188">
    <property type="entry name" value="RluA_PseudoU_synthase"/>
</dbReference>
<dbReference type="AlphaFoldDB" id="A0A498CYR5"/>